<dbReference type="Proteomes" id="UP000238937">
    <property type="component" value="Unassembled WGS sequence"/>
</dbReference>
<organism evidence="6 7">
    <name type="scientific">Chamaesiphon polymorphus CCALA 037</name>
    <dbReference type="NCBI Taxonomy" id="2107692"/>
    <lineage>
        <taxon>Bacteria</taxon>
        <taxon>Bacillati</taxon>
        <taxon>Cyanobacteriota</taxon>
        <taxon>Cyanophyceae</taxon>
        <taxon>Gomontiellales</taxon>
        <taxon>Chamaesiphonaceae</taxon>
        <taxon>Chamaesiphon</taxon>
    </lineage>
</organism>
<dbReference type="NCBIfam" id="TIGR01182">
    <property type="entry name" value="eda"/>
    <property type="match status" value="1"/>
</dbReference>
<dbReference type="RefSeq" id="WP_106301657.1">
    <property type="nucleotide sequence ID" value="NZ_PVWO01000051.1"/>
</dbReference>
<comment type="subunit">
    <text evidence="3">Homotrimer.</text>
</comment>
<dbReference type="OrthoDB" id="9802667at2"/>
<keyword evidence="4" id="KW-0456">Lyase</keyword>
<dbReference type="Pfam" id="PF01081">
    <property type="entry name" value="Aldolase"/>
    <property type="match status" value="1"/>
</dbReference>
<dbReference type="Gene3D" id="3.20.20.70">
    <property type="entry name" value="Aldolase class I"/>
    <property type="match status" value="1"/>
</dbReference>
<comment type="caution">
    <text evidence="6">The sequence shown here is derived from an EMBL/GenBank/DDBJ whole genome shotgun (WGS) entry which is preliminary data.</text>
</comment>
<evidence type="ECO:0000256" key="5">
    <source>
        <dbReference type="ARBA" id="ARBA00023277"/>
    </source>
</evidence>
<accession>A0A2T1GJP2</accession>
<dbReference type="InterPro" id="IPR000887">
    <property type="entry name" value="Aldlse_KDPG_KHG"/>
</dbReference>
<evidence type="ECO:0000313" key="7">
    <source>
        <dbReference type="Proteomes" id="UP000238937"/>
    </source>
</evidence>
<keyword evidence="7" id="KW-1185">Reference proteome</keyword>
<evidence type="ECO:0000256" key="3">
    <source>
        <dbReference type="ARBA" id="ARBA00011233"/>
    </source>
</evidence>
<dbReference type="CDD" id="cd00452">
    <property type="entry name" value="KDPG_aldolase"/>
    <property type="match status" value="1"/>
</dbReference>
<protein>
    <submittedName>
        <fullName evidence="6">Ketohydroxyglutarate aldolase</fullName>
    </submittedName>
</protein>
<dbReference type="EMBL" id="PVWO01000051">
    <property type="protein sequence ID" value="PSB58020.1"/>
    <property type="molecule type" value="Genomic_DNA"/>
</dbReference>
<evidence type="ECO:0000256" key="4">
    <source>
        <dbReference type="ARBA" id="ARBA00023239"/>
    </source>
</evidence>
<proteinExistence type="inferred from homology"/>
<evidence type="ECO:0000256" key="2">
    <source>
        <dbReference type="ARBA" id="ARBA00006906"/>
    </source>
</evidence>
<evidence type="ECO:0000256" key="1">
    <source>
        <dbReference type="ARBA" id="ARBA00004761"/>
    </source>
</evidence>
<reference evidence="6 7" key="1">
    <citation type="submission" date="2018-03" db="EMBL/GenBank/DDBJ databases">
        <title>The ancient ancestry and fast evolution of plastids.</title>
        <authorList>
            <person name="Moore K.R."/>
            <person name="Magnabosco C."/>
            <person name="Momper L."/>
            <person name="Gold D.A."/>
            <person name="Bosak T."/>
            <person name="Fournier G.P."/>
        </authorList>
    </citation>
    <scope>NUCLEOTIDE SEQUENCE [LARGE SCALE GENOMIC DNA]</scope>
    <source>
        <strain evidence="6 7">CCALA 037</strain>
    </source>
</reference>
<evidence type="ECO:0000313" key="6">
    <source>
        <dbReference type="EMBL" id="PSB58020.1"/>
    </source>
</evidence>
<dbReference type="GO" id="GO:0016829">
    <property type="term" value="F:lyase activity"/>
    <property type="evidence" value="ECO:0007669"/>
    <property type="project" value="UniProtKB-KW"/>
</dbReference>
<comment type="similarity">
    <text evidence="2">Belongs to the KHG/KDPG aldolase family.</text>
</comment>
<dbReference type="PANTHER" id="PTHR30246:SF1">
    <property type="entry name" value="2-DEHYDRO-3-DEOXY-6-PHOSPHOGALACTONATE ALDOLASE-RELATED"/>
    <property type="match status" value="1"/>
</dbReference>
<gene>
    <name evidence="6" type="ORF">C7B77_06280</name>
</gene>
<comment type="pathway">
    <text evidence="1">Carbohydrate acid metabolism.</text>
</comment>
<sequence length="214" mass="22781">MPSYGDNWLKLVKQERIIAVIRSCDLRIGIEMARAVAAGGIKLIEITANSDRPWELIESLRAELPDCSIGTGTILSLADVRNAIACGAEYMFTPHVDLSLIQAAIAAEIPIVPGALTPTEIITAWQAGATAVKVFPIQAVGGVSYLQVLQGPIGQIPLIPTGGVTDRNAPDFLAAGAVAVGLSGSLFPPAEVLREDWQSIRDRANNLFMRIKDV</sequence>
<dbReference type="SUPFAM" id="SSF51569">
    <property type="entry name" value="Aldolase"/>
    <property type="match status" value="1"/>
</dbReference>
<dbReference type="AlphaFoldDB" id="A0A2T1GJP2"/>
<name>A0A2T1GJP2_9CYAN</name>
<dbReference type="NCBIfam" id="NF005673">
    <property type="entry name" value="PRK07455.1"/>
    <property type="match status" value="1"/>
</dbReference>
<dbReference type="PANTHER" id="PTHR30246">
    <property type="entry name" value="2-KETO-3-DEOXY-6-PHOSPHOGLUCONATE ALDOLASE"/>
    <property type="match status" value="1"/>
</dbReference>
<dbReference type="InterPro" id="IPR013785">
    <property type="entry name" value="Aldolase_TIM"/>
</dbReference>
<keyword evidence="5" id="KW-0119">Carbohydrate metabolism</keyword>